<organism evidence="1 2">
    <name type="scientific">Paramuricea clavata</name>
    <name type="common">Red gorgonian</name>
    <name type="synonym">Violescent sea-whip</name>
    <dbReference type="NCBI Taxonomy" id="317549"/>
    <lineage>
        <taxon>Eukaryota</taxon>
        <taxon>Metazoa</taxon>
        <taxon>Cnidaria</taxon>
        <taxon>Anthozoa</taxon>
        <taxon>Octocorallia</taxon>
        <taxon>Malacalcyonacea</taxon>
        <taxon>Plexauridae</taxon>
        <taxon>Paramuricea</taxon>
    </lineage>
</organism>
<dbReference type="Gene3D" id="2.40.160.120">
    <property type="match status" value="1"/>
</dbReference>
<evidence type="ECO:0000313" key="2">
    <source>
        <dbReference type="Proteomes" id="UP001152795"/>
    </source>
</evidence>
<dbReference type="GO" id="GO:0005886">
    <property type="term" value="C:plasma membrane"/>
    <property type="evidence" value="ECO:0007669"/>
    <property type="project" value="TreeGrafter"/>
</dbReference>
<sequence>LQESYTWSNINACVHNIIIGQLWIEQYGQMEIINHAHGVKCVVNFKPCGWFGREANKIEATIYNKKGEKEYILQGDWTDQLYGYPVKRKSKPEHDYKTASMGSTTGSTLIAPSISSTSADSSDDDEYDDCRVLLWKVNPRPPNSKEMYNFTSFAMQLNELHEDQAERLPPSDARLRPDVRALETLDIDYAADEKRRLEEKQRTARKERNKKKEDHVARWFKEAPNPYNGQMDWLFTEQYWERDFSKCPDIF</sequence>
<evidence type="ECO:0000313" key="1">
    <source>
        <dbReference type="EMBL" id="CAB4005224.1"/>
    </source>
</evidence>
<dbReference type="GO" id="GO:0097038">
    <property type="term" value="C:perinuclear endoplasmic reticulum"/>
    <property type="evidence" value="ECO:0007669"/>
    <property type="project" value="TreeGrafter"/>
</dbReference>
<feature type="non-terminal residue" evidence="1">
    <location>
        <position position="1"/>
    </location>
</feature>
<dbReference type="GO" id="GO:0005829">
    <property type="term" value="C:cytosol"/>
    <property type="evidence" value="ECO:0007669"/>
    <property type="project" value="TreeGrafter"/>
</dbReference>
<dbReference type="InterPro" id="IPR000648">
    <property type="entry name" value="Oxysterol-bd"/>
</dbReference>
<reference evidence="1" key="1">
    <citation type="submission" date="2020-04" db="EMBL/GenBank/DDBJ databases">
        <authorList>
            <person name="Alioto T."/>
            <person name="Alioto T."/>
            <person name="Gomez Garrido J."/>
        </authorList>
    </citation>
    <scope>NUCLEOTIDE SEQUENCE</scope>
    <source>
        <strain evidence="1">A484AB</strain>
    </source>
</reference>
<dbReference type="Gene3D" id="3.30.70.3490">
    <property type="match status" value="1"/>
</dbReference>
<protein>
    <submittedName>
        <fullName evidence="1">Oxysterol-binding -related 1-like isoform X2</fullName>
    </submittedName>
</protein>
<keyword evidence="2" id="KW-1185">Reference proteome</keyword>
<dbReference type="PANTHER" id="PTHR10972">
    <property type="entry name" value="OXYSTEROL-BINDING PROTEIN-RELATED"/>
    <property type="match status" value="1"/>
</dbReference>
<dbReference type="OrthoDB" id="416222at2759"/>
<dbReference type="EMBL" id="CACRXK020005134">
    <property type="protein sequence ID" value="CAB4005224.1"/>
    <property type="molecule type" value="Genomic_DNA"/>
</dbReference>
<dbReference type="InterPro" id="IPR037239">
    <property type="entry name" value="OSBP_sf"/>
</dbReference>
<proteinExistence type="predicted"/>
<comment type="caution">
    <text evidence="1">The sequence shown here is derived from an EMBL/GenBank/DDBJ whole genome shotgun (WGS) entry which is preliminary data.</text>
</comment>
<dbReference type="SUPFAM" id="SSF144000">
    <property type="entry name" value="Oxysterol-binding protein-like"/>
    <property type="match status" value="1"/>
</dbReference>
<dbReference type="Pfam" id="PF01237">
    <property type="entry name" value="Oxysterol_BP"/>
    <property type="match status" value="1"/>
</dbReference>
<accession>A0A7D9IGF9</accession>
<dbReference type="AlphaFoldDB" id="A0A7D9IGF9"/>
<dbReference type="GO" id="GO:0032934">
    <property type="term" value="F:sterol binding"/>
    <property type="evidence" value="ECO:0007669"/>
    <property type="project" value="TreeGrafter"/>
</dbReference>
<gene>
    <name evidence="1" type="ORF">PACLA_8A055191</name>
</gene>
<name>A0A7D9IGF9_PARCT</name>
<dbReference type="Proteomes" id="UP001152795">
    <property type="component" value="Unassembled WGS sequence"/>
</dbReference>
<dbReference type="PANTHER" id="PTHR10972:SF209">
    <property type="entry name" value="OXYSTEROL-BINDING PROTEIN"/>
    <property type="match status" value="1"/>
</dbReference>